<evidence type="ECO:0000256" key="18">
    <source>
        <dbReference type="RuleBase" id="RU004024"/>
    </source>
</evidence>
<comment type="similarity">
    <text evidence="2 17">Belongs to the cytochrome c oxidase subunit 2 family.</text>
</comment>
<gene>
    <name evidence="24" type="ORF">SAMN05216203_2270</name>
</gene>
<dbReference type="EC" id="7.1.1.9" evidence="18"/>
<evidence type="ECO:0000256" key="7">
    <source>
        <dbReference type="ARBA" id="ARBA00022723"/>
    </source>
</evidence>
<keyword evidence="13 19" id="KW-0472">Membrane</keyword>
<dbReference type="GO" id="GO:0005507">
    <property type="term" value="F:copper ion binding"/>
    <property type="evidence" value="ECO:0007669"/>
    <property type="project" value="InterPro"/>
</dbReference>
<evidence type="ECO:0000256" key="12">
    <source>
        <dbReference type="ARBA" id="ARBA00023008"/>
    </source>
</evidence>
<keyword evidence="8" id="KW-1278">Translocase</keyword>
<dbReference type="InterPro" id="IPR002429">
    <property type="entry name" value="CcO_II-like_C"/>
</dbReference>
<dbReference type="OrthoDB" id="9781261at2"/>
<keyword evidence="20" id="KW-0732">Signal</keyword>
<evidence type="ECO:0000256" key="10">
    <source>
        <dbReference type="ARBA" id="ARBA00022989"/>
    </source>
</evidence>
<evidence type="ECO:0000256" key="14">
    <source>
        <dbReference type="ARBA" id="ARBA00024688"/>
    </source>
</evidence>
<comment type="function">
    <text evidence="14 18">Subunits I and II form the functional core of the enzyme complex. Electrons originating in cytochrome c are transferred via heme a and Cu(A) to the binuclear center formed by heme a3 and Cu(B).</text>
</comment>
<keyword evidence="9 17" id="KW-0249">Electron transport</keyword>
<dbReference type="Pfam" id="PF00116">
    <property type="entry name" value="COX2"/>
    <property type="match status" value="1"/>
</dbReference>
<dbReference type="InterPro" id="IPR008972">
    <property type="entry name" value="Cupredoxin"/>
</dbReference>
<dbReference type="EMBL" id="FOYW01000001">
    <property type="protein sequence ID" value="SFR65820.1"/>
    <property type="molecule type" value="Genomic_DNA"/>
</dbReference>
<evidence type="ECO:0000256" key="15">
    <source>
        <dbReference type="ARBA" id="ARBA00047816"/>
    </source>
</evidence>
<protein>
    <recommendedName>
        <fullName evidence="18">Cytochrome c oxidase subunit 2</fullName>
        <ecNumber evidence="18">7.1.1.9</ecNumber>
    </recommendedName>
</protein>
<evidence type="ECO:0000259" key="21">
    <source>
        <dbReference type="PROSITE" id="PS50857"/>
    </source>
</evidence>
<feature type="domain" description="Cytochrome oxidase subunit II transmembrane region profile" evidence="22">
    <location>
        <begin position="21"/>
        <end position="116"/>
    </location>
</feature>
<dbReference type="Gene3D" id="2.60.40.420">
    <property type="entry name" value="Cupredoxins - blue copper proteins"/>
    <property type="match status" value="1"/>
</dbReference>
<dbReference type="PANTHER" id="PTHR22888">
    <property type="entry name" value="CYTOCHROME C OXIDASE, SUBUNIT II"/>
    <property type="match status" value="1"/>
</dbReference>
<keyword evidence="7 16" id="KW-0479">Metal-binding</keyword>
<keyword evidence="3 17" id="KW-0813">Transport</keyword>
<name>A0A1I6IHM0_9GAMM</name>
<dbReference type="InterPro" id="IPR009056">
    <property type="entry name" value="Cyt_c-like_dom"/>
</dbReference>
<keyword evidence="11 16" id="KW-0408">Iron</keyword>
<dbReference type="Pfam" id="PF02790">
    <property type="entry name" value="COX2_TM"/>
    <property type="match status" value="1"/>
</dbReference>
<evidence type="ECO:0000256" key="17">
    <source>
        <dbReference type="RuleBase" id="RU000456"/>
    </source>
</evidence>
<keyword evidence="6 17" id="KW-0812">Transmembrane</keyword>
<dbReference type="STRING" id="650891.SAMN05216203_2270"/>
<keyword evidence="4 16" id="KW-0349">Heme</keyword>
<evidence type="ECO:0000256" key="3">
    <source>
        <dbReference type="ARBA" id="ARBA00022448"/>
    </source>
</evidence>
<keyword evidence="12 18" id="KW-0186">Copper</keyword>
<evidence type="ECO:0000256" key="16">
    <source>
        <dbReference type="PROSITE-ProRule" id="PRU00433"/>
    </source>
</evidence>
<dbReference type="Gene3D" id="1.10.287.90">
    <property type="match status" value="1"/>
</dbReference>
<dbReference type="Proteomes" id="UP000198644">
    <property type="component" value="Unassembled WGS sequence"/>
</dbReference>
<feature type="transmembrane region" description="Helical" evidence="19">
    <location>
        <begin position="88"/>
        <end position="110"/>
    </location>
</feature>
<dbReference type="GO" id="GO:0042773">
    <property type="term" value="P:ATP synthesis coupled electron transport"/>
    <property type="evidence" value="ECO:0007669"/>
    <property type="project" value="TreeGrafter"/>
</dbReference>
<dbReference type="PROSITE" id="PS50999">
    <property type="entry name" value="COX2_TM"/>
    <property type="match status" value="1"/>
</dbReference>
<dbReference type="InterPro" id="IPR036909">
    <property type="entry name" value="Cyt_c-like_dom_sf"/>
</dbReference>
<comment type="catalytic activity">
    <reaction evidence="15 18">
        <text>4 Fe(II)-[cytochrome c] + O2 + 8 H(+)(in) = 4 Fe(III)-[cytochrome c] + 2 H2O + 4 H(+)(out)</text>
        <dbReference type="Rhea" id="RHEA:11436"/>
        <dbReference type="Rhea" id="RHEA-COMP:10350"/>
        <dbReference type="Rhea" id="RHEA-COMP:14399"/>
        <dbReference type="ChEBI" id="CHEBI:15377"/>
        <dbReference type="ChEBI" id="CHEBI:15378"/>
        <dbReference type="ChEBI" id="CHEBI:15379"/>
        <dbReference type="ChEBI" id="CHEBI:29033"/>
        <dbReference type="ChEBI" id="CHEBI:29034"/>
        <dbReference type="EC" id="7.1.1.9"/>
    </reaction>
</comment>
<dbReference type="InterPro" id="IPR036257">
    <property type="entry name" value="Cyt_c_oxidase_su2_TM_sf"/>
</dbReference>
<proteinExistence type="inferred from homology"/>
<dbReference type="InterPro" id="IPR011759">
    <property type="entry name" value="Cyt_c_oxidase_su2_TM_dom"/>
</dbReference>
<evidence type="ECO:0000256" key="6">
    <source>
        <dbReference type="ARBA" id="ARBA00022692"/>
    </source>
</evidence>
<sequence length="374" mass="41631">MHVHVKRAGALIAGSLLSASALADWQMNMSPGVTDTSNEIFGLHMTILWICVAIGVVVFGVMFWSIFAHRKSKGHKPAHFHENTVVEILWTIIPFAILVIMAIPATATLVDMYDTSESEVDIKVTGYQWRWKYDYIEDDFGYFSNMSTSRDEIYNRMEKSENYLLDVDNPMVIPAGKKVRLLLTANDVIHSWWVPNFGVKKDAIPGFINEIWVKVDKPGTYRGQCTELCGKDHGFMPVVVEVLPEEEYNLWLADQREAAEKERQLTEKDWTLEELVERGEGVYATACAACHGQDGSGGGGGAFPSLRGTPVVTEDIQAHLDIVVNGVSGTAMQAFGAQLSEADLAAVITYERNAWGNNTGEMVTPKEVFDYKNQ</sequence>
<evidence type="ECO:0000256" key="5">
    <source>
        <dbReference type="ARBA" id="ARBA00022660"/>
    </source>
</evidence>
<evidence type="ECO:0000256" key="20">
    <source>
        <dbReference type="SAM" id="SignalP"/>
    </source>
</evidence>
<evidence type="ECO:0000256" key="4">
    <source>
        <dbReference type="ARBA" id="ARBA00022617"/>
    </source>
</evidence>
<dbReference type="InterPro" id="IPR014222">
    <property type="entry name" value="Cyt_c_oxidase_su2"/>
</dbReference>
<evidence type="ECO:0000256" key="8">
    <source>
        <dbReference type="ARBA" id="ARBA00022967"/>
    </source>
</evidence>
<evidence type="ECO:0000256" key="13">
    <source>
        <dbReference type="ARBA" id="ARBA00023136"/>
    </source>
</evidence>
<dbReference type="PROSITE" id="PS50857">
    <property type="entry name" value="COX2_CUA"/>
    <property type="match status" value="1"/>
</dbReference>
<dbReference type="AlphaFoldDB" id="A0A1I6IHM0"/>
<reference evidence="24 25" key="1">
    <citation type="submission" date="2016-10" db="EMBL/GenBank/DDBJ databases">
        <authorList>
            <person name="de Groot N.N."/>
        </authorList>
    </citation>
    <scope>NUCLEOTIDE SEQUENCE [LARGE SCALE GENOMIC DNA]</scope>
    <source>
        <strain evidence="24 25">CGMCC 1.9167</strain>
    </source>
</reference>
<dbReference type="SUPFAM" id="SSF49503">
    <property type="entry name" value="Cupredoxins"/>
    <property type="match status" value="1"/>
</dbReference>
<evidence type="ECO:0000256" key="1">
    <source>
        <dbReference type="ARBA" id="ARBA00004141"/>
    </source>
</evidence>
<evidence type="ECO:0000256" key="19">
    <source>
        <dbReference type="SAM" id="Phobius"/>
    </source>
</evidence>
<dbReference type="Gene3D" id="1.10.760.10">
    <property type="entry name" value="Cytochrome c-like domain"/>
    <property type="match status" value="1"/>
</dbReference>
<feature type="transmembrane region" description="Helical" evidence="19">
    <location>
        <begin position="47"/>
        <end position="67"/>
    </location>
</feature>
<keyword evidence="25" id="KW-1185">Reference proteome</keyword>
<feature type="signal peptide" evidence="20">
    <location>
        <begin position="1"/>
        <end position="23"/>
    </location>
</feature>
<comment type="subcellular location">
    <subcellularLocation>
        <location evidence="17">Cell membrane</location>
        <topology evidence="17">Multi-pass membrane protein</topology>
    </subcellularLocation>
    <subcellularLocation>
        <location evidence="1">Membrane</location>
        <topology evidence="1">Multi-pass membrane protein</topology>
    </subcellularLocation>
</comment>
<evidence type="ECO:0000259" key="23">
    <source>
        <dbReference type="PROSITE" id="PS51007"/>
    </source>
</evidence>
<dbReference type="GO" id="GO:0016491">
    <property type="term" value="F:oxidoreductase activity"/>
    <property type="evidence" value="ECO:0007669"/>
    <property type="project" value="InterPro"/>
</dbReference>
<keyword evidence="5 17" id="KW-0679">Respiratory chain</keyword>
<dbReference type="InterPro" id="IPR001505">
    <property type="entry name" value="Copper_CuA"/>
</dbReference>
<comment type="cofactor">
    <cofactor evidence="18">
        <name>Cu cation</name>
        <dbReference type="ChEBI" id="CHEBI:23378"/>
    </cofactor>
    <text evidence="18">Binds a copper A center.</text>
</comment>
<evidence type="ECO:0000259" key="22">
    <source>
        <dbReference type="PROSITE" id="PS50999"/>
    </source>
</evidence>
<organism evidence="24 25">
    <name type="scientific">Marinobacter daqiaonensis</name>
    <dbReference type="NCBI Taxonomy" id="650891"/>
    <lineage>
        <taxon>Bacteria</taxon>
        <taxon>Pseudomonadati</taxon>
        <taxon>Pseudomonadota</taxon>
        <taxon>Gammaproteobacteria</taxon>
        <taxon>Pseudomonadales</taxon>
        <taxon>Marinobacteraceae</taxon>
        <taxon>Marinobacter</taxon>
    </lineage>
</organism>
<dbReference type="SUPFAM" id="SSF81464">
    <property type="entry name" value="Cytochrome c oxidase subunit II-like, transmembrane region"/>
    <property type="match status" value="1"/>
</dbReference>
<evidence type="ECO:0000256" key="11">
    <source>
        <dbReference type="ARBA" id="ARBA00023004"/>
    </source>
</evidence>
<evidence type="ECO:0000256" key="2">
    <source>
        <dbReference type="ARBA" id="ARBA00007866"/>
    </source>
</evidence>
<dbReference type="InterPro" id="IPR045187">
    <property type="entry name" value="CcO_II"/>
</dbReference>
<feature type="domain" description="Cytochrome oxidase subunit II copper A binding" evidence="21">
    <location>
        <begin position="117"/>
        <end position="254"/>
    </location>
</feature>
<keyword evidence="10 19" id="KW-1133">Transmembrane helix</keyword>
<dbReference type="GO" id="GO:0004129">
    <property type="term" value="F:cytochrome-c oxidase activity"/>
    <property type="evidence" value="ECO:0007669"/>
    <property type="project" value="UniProtKB-EC"/>
</dbReference>
<dbReference type="PANTHER" id="PTHR22888:SF9">
    <property type="entry name" value="CYTOCHROME C OXIDASE SUBUNIT 2"/>
    <property type="match status" value="1"/>
</dbReference>
<dbReference type="GO" id="GO:0005886">
    <property type="term" value="C:plasma membrane"/>
    <property type="evidence" value="ECO:0007669"/>
    <property type="project" value="UniProtKB-SubCell"/>
</dbReference>
<accession>A0A1I6IHM0</accession>
<dbReference type="RefSeq" id="WP_092012315.1">
    <property type="nucleotide sequence ID" value="NZ_FOYW01000001.1"/>
</dbReference>
<dbReference type="SUPFAM" id="SSF46626">
    <property type="entry name" value="Cytochrome c"/>
    <property type="match status" value="1"/>
</dbReference>
<evidence type="ECO:0000313" key="24">
    <source>
        <dbReference type="EMBL" id="SFR65820.1"/>
    </source>
</evidence>
<evidence type="ECO:0000313" key="25">
    <source>
        <dbReference type="Proteomes" id="UP000198644"/>
    </source>
</evidence>
<dbReference type="GO" id="GO:0020037">
    <property type="term" value="F:heme binding"/>
    <property type="evidence" value="ECO:0007669"/>
    <property type="project" value="InterPro"/>
</dbReference>
<dbReference type="Pfam" id="PF13442">
    <property type="entry name" value="Cytochrome_CBB3"/>
    <property type="match status" value="1"/>
</dbReference>
<feature type="domain" description="Cytochrome c" evidence="23">
    <location>
        <begin position="274"/>
        <end position="355"/>
    </location>
</feature>
<dbReference type="PRINTS" id="PR01166">
    <property type="entry name" value="CYCOXIDASEII"/>
</dbReference>
<dbReference type="PROSITE" id="PS51007">
    <property type="entry name" value="CYTC"/>
    <property type="match status" value="1"/>
</dbReference>
<dbReference type="NCBIfam" id="TIGR02866">
    <property type="entry name" value="CoxB"/>
    <property type="match status" value="1"/>
</dbReference>
<dbReference type="PROSITE" id="PS00078">
    <property type="entry name" value="COX2"/>
    <property type="match status" value="1"/>
</dbReference>
<feature type="chain" id="PRO_5011505142" description="Cytochrome c oxidase subunit 2" evidence="20">
    <location>
        <begin position="24"/>
        <end position="374"/>
    </location>
</feature>
<evidence type="ECO:0000256" key="9">
    <source>
        <dbReference type="ARBA" id="ARBA00022982"/>
    </source>
</evidence>